<dbReference type="EMBL" id="JANBUO010000087">
    <property type="protein sequence ID" value="KAJ2807764.1"/>
    <property type="molecule type" value="Genomic_DNA"/>
</dbReference>
<accession>A0A9W8LW95</accession>
<dbReference type="PRINTS" id="PR00411">
    <property type="entry name" value="PNDRDTASEI"/>
</dbReference>
<dbReference type="Proteomes" id="UP001140094">
    <property type="component" value="Unassembled WGS sequence"/>
</dbReference>
<dbReference type="PANTHER" id="PTHR43735">
    <property type="entry name" value="APOPTOSIS-INDUCING FACTOR 1"/>
    <property type="match status" value="1"/>
</dbReference>
<evidence type="ECO:0000256" key="2">
    <source>
        <dbReference type="ARBA" id="ARBA00022630"/>
    </source>
</evidence>
<dbReference type="InterPro" id="IPR023753">
    <property type="entry name" value="FAD/NAD-binding_dom"/>
</dbReference>
<evidence type="ECO:0000256" key="3">
    <source>
        <dbReference type="ARBA" id="ARBA00022827"/>
    </source>
</evidence>
<comment type="caution">
    <text evidence="7">The sequence shown here is derived from an EMBL/GenBank/DDBJ whole genome shotgun (WGS) entry which is preliminary data.</text>
</comment>
<keyword evidence="5" id="KW-0472">Membrane</keyword>
<keyword evidence="5" id="KW-0812">Transmembrane</keyword>
<keyword evidence="4" id="KW-0560">Oxidoreductase</keyword>
<evidence type="ECO:0000259" key="6">
    <source>
        <dbReference type="Pfam" id="PF07992"/>
    </source>
</evidence>
<evidence type="ECO:0000256" key="4">
    <source>
        <dbReference type="ARBA" id="ARBA00023002"/>
    </source>
</evidence>
<protein>
    <recommendedName>
        <fullName evidence="6">FAD/NAD(P)-binding domain-containing protein</fullName>
    </recommendedName>
</protein>
<dbReference type="Pfam" id="PF07992">
    <property type="entry name" value="Pyr_redox_2"/>
    <property type="match status" value="1"/>
</dbReference>
<dbReference type="GO" id="GO:0004174">
    <property type="term" value="F:electron-transferring-flavoprotein dehydrogenase activity"/>
    <property type="evidence" value="ECO:0007669"/>
    <property type="project" value="TreeGrafter"/>
</dbReference>
<dbReference type="InterPro" id="IPR036188">
    <property type="entry name" value="FAD/NAD-bd_sf"/>
</dbReference>
<dbReference type="Gene3D" id="3.50.50.100">
    <property type="match status" value="1"/>
</dbReference>
<dbReference type="AlphaFoldDB" id="A0A9W8LW95"/>
<comment type="similarity">
    <text evidence="1">Belongs to the FAD-dependent oxidoreductase family.</text>
</comment>
<dbReference type="PANTHER" id="PTHR43735:SF3">
    <property type="entry name" value="FERROPTOSIS SUPPRESSOR PROTEIN 1"/>
    <property type="match status" value="1"/>
</dbReference>
<keyword evidence="5" id="KW-1133">Transmembrane helix</keyword>
<name>A0A9W8LW95_9FUNG</name>
<feature type="transmembrane region" description="Helical" evidence="5">
    <location>
        <begin position="6"/>
        <end position="27"/>
    </location>
</feature>
<evidence type="ECO:0000256" key="1">
    <source>
        <dbReference type="ARBA" id="ARBA00006442"/>
    </source>
</evidence>
<evidence type="ECO:0000313" key="8">
    <source>
        <dbReference type="Proteomes" id="UP001140094"/>
    </source>
</evidence>
<evidence type="ECO:0000256" key="5">
    <source>
        <dbReference type="SAM" id="Phobius"/>
    </source>
</evidence>
<keyword evidence="8" id="KW-1185">Reference proteome</keyword>
<sequence>MSNRDIHVVVVGISTAGIAISKAIAALSKDGRYPGLRVTIVDRNDYWYHMIGAPRAVVDKQFGHQLFFRQETLLTPFEADPLRPKHRFIQASLVAVNSDKSLELSNGEKLSFDYLLLSTGSTNTFPGNVIASSLEDARSRLVQLHEDVKRAKSVLVIGGGAVGVEIAGEVASEYPKKKVTLVHSGARLLPPNFKAGLSDGAVHKLQRVGVEVVLNERMVIPVETPFDGTLRPLTLKGKSGRTYESEIQFLTIGPKIHTGYLESLERQLDTKLREANGAIRIRPTFQVDHDQLPTVFAVGDVNSLPAGNKYAMKAAEQAQVAAANVIKMIEACFDQHGKVCNVSLEQWNNSEASTIVVPIGKNLGVAQAGGVALGRSCVGDILVRNVKGKDYFLAKAASGFPPGANA</sequence>
<dbReference type="GO" id="GO:0050660">
    <property type="term" value="F:flavin adenine dinucleotide binding"/>
    <property type="evidence" value="ECO:0007669"/>
    <property type="project" value="TreeGrafter"/>
</dbReference>
<gene>
    <name evidence="7" type="ORF">H4R20_001142</name>
</gene>
<dbReference type="SUPFAM" id="SSF51905">
    <property type="entry name" value="FAD/NAD(P)-binding domain"/>
    <property type="match status" value="1"/>
</dbReference>
<feature type="domain" description="FAD/NAD(P)-binding" evidence="6">
    <location>
        <begin position="7"/>
        <end position="321"/>
    </location>
</feature>
<dbReference type="OrthoDB" id="202203at2759"/>
<keyword evidence="2" id="KW-0285">Flavoprotein</keyword>
<keyword evidence="3" id="KW-0274">FAD</keyword>
<organism evidence="7 8">
    <name type="scientific">Coemansia guatemalensis</name>
    <dbReference type="NCBI Taxonomy" id="2761395"/>
    <lineage>
        <taxon>Eukaryota</taxon>
        <taxon>Fungi</taxon>
        <taxon>Fungi incertae sedis</taxon>
        <taxon>Zoopagomycota</taxon>
        <taxon>Kickxellomycotina</taxon>
        <taxon>Kickxellomycetes</taxon>
        <taxon>Kickxellales</taxon>
        <taxon>Kickxellaceae</taxon>
        <taxon>Coemansia</taxon>
    </lineage>
</organism>
<reference evidence="7" key="1">
    <citation type="submission" date="2022-07" db="EMBL/GenBank/DDBJ databases">
        <title>Phylogenomic reconstructions and comparative analyses of Kickxellomycotina fungi.</title>
        <authorList>
            <person name="Reynolds N.K."/>
            <person name="Stajich J.E."/>
            <person name="Barry K."/>
            <person name="Grigoriev I.V."/>
            <person name="Crous P."/>
            <person name="Smith M.E."/>
        </authorList>
    </citation>
    <scope>NUCLEOTIDE SEQUENCE</scope>
    <source>
        <strain evidence="7">NRRL 1565</strain>
    </source>
</reference>
<dbReference type="GO" id="GO:0005737">
    <property type="term" value="C:cytoplasm"/>
    <property type="evidence" value="ECO:0007669"/>
    <property type="project" value="TreeGrafter"/>
</dbReference>
<proteinExistence type="inferred from homology"/>
<evidence type="ECO:0000313" key="7">
    <source>
        <dbReference type="EMBL" id="KAJ2807764.1"/>
    </source>
</evidence>
<dbReference type="PRINTS" id="PR00368">
    <property type="entry name" value="FADPNR"/>
</dbReference>